<dbReference type="Pfam" id="PF13563">
    <property type="entry name" value="2_5_RNA_ligase2"/>
    <property type="match status" value="1"/>
</dbReference>
<evidence type="ECO:0000256" key="2">
    <source>
        <dbReference type="HAMAP-Rule" id="MF_01940"/>
    </source>
</evidence>
<feature type="active site" description="Proton donor" evidence="2">
    <location>
        <position position="45"/>
    </location>
</feature>
<comment type="similarity">
    <text evidence="2">Belongs to the 2H phosphoesterase superfamily. ThpR family.</text>
</comment>
<keyword evidence="3" id="KW-0436">Ligase</keyword>
<evidence type="ECO:0000256" key="1">
    <source>
        <dbReference type="ARBA" id="ARBA00022801"/>
    </source>
</evidence>
<evidence type="ECO:0000313" key="3">
    <source>
        <dbReference type="EMBL" id="AEA12856.1"/>
    </source>
</evidence>
<name>F2L1C0_THEU7</name>
<dbReference type="GO" id="GO:0016874">
    <property type="term" value="F:ligase activity"/>
    <property type="evidence" value="ECO:0007669"/>
    <property type="project" value="UniProtKB-KW"/>
</dbReference>
<accession>F2L1C0</accession>
<feature type="short sequence motif" description="HXTX 1" evidence="2">
    <location>
        <begin position="45"/>
        <end position="48"/>
    </location>
</feature>
<dbReference type="STRING" id="999630.TUZN_1380"/>
<dbReference type="HOGENOM" id="CLU_081251_3_4_2"/>
<dbReference type="NCBIfam" id="TIGR02258">
    <property type="entry name" value="2_5_ligase"/>
    <property type="match status" value="1"/>
</dbReference>
<dbReference type="GO" id="GO:0004113">
    <property type="term" value="F:2',3'-cyclic-nucleotide 3'-phosphodiesterase activity"/>
    <property type="evidence" value="ECO:0007669"/>
    <property type="project" value="InterPro"/>
</dbReference>
<dbReference type="RefSeq" id="WP_013680192.1">
    <property type="nucleotide sequence ID" value="NC_015315.1"/>
</dbReference>
<evidence type="ECO:0000313" key="4">
    <source>
        <dbReference type="Proteomes" id="UP000008138"/>
    </source>
</evidence>
<dbReference type="OrthoDB" id="44091at2157"/>
<protein>
    <recommendedName>
        <fullName evidence="2">RNA 2',3'-cyclic phosphodiesterase</fullName>
        <shortName evidence="2">RNA 2',3'-CPDase</shortName>
        <ecNumber evidence="2">3.1.4.58</ecNumber>
    </recommendedName>
</protein>
<dbReference type="GO" id="GO:0008664">
    <property type="term" value="F:RNA 2',3'-cyclic 3'-phosphodiesterase activity"/>
    <property type="evidence" value="ECO:0007669"/>
    <property type="project" value="UniProtKB-EC"/>
</dbReference>
<keyword evidence="1 2" id="KW-0378">Hydrolase</keyword>
<dbReference type="KEGG" id="tuz:TUZN_1380"/>
<comment type="function">
    <text evidence="2">Hydrolyzes RNA 2',3'-cyclic phosphodiester to an RNA 2'-phosphomonoester.</text>
</comment>
<dbReference type="InterPro" id="IPR009097">
    <property type="entry name" value="Cyclic_Pdiesterase"/>
</dbReference>
<dbReference type="EC" id="3.1.4.58" evidence="2"/>
<dbReference type="AlphaFoldDB" id="F2L1C0"/>
<comment type="catalytic activity">
    <reaction evidence="2">
        <text>a 3'-end 2',3'-cyclophospho-ribonucleotide-RNA + H2O = a 3'-end 2'-phospho-ribonucleotide-RNA + H(+)</text>
        <dbReference type="Rhea" id="RHEA:11828"/>
        <dbReference type="Rhea" id="RHEA-COMP:10464"/>
        <dbReference type="Rhea" id="RHEA-COMP:17353"/>
        <dbReference type="ChEBI" id="CHEBI:15377"/>
        <dbReference type="ChEBI" id="CHEBI:15378"/>
        <dbReference type="ChEBI" id="CHEBI:83064"/>
        <dbReference type="ChEBI" id="CHEBI:173113"/>
        <dbReference type="EC" id="3.1.4.58"/>
    </reaction>
</comment>
<feature type="short sequence motif" description="HXTX 2" evidence="2">
    <location>
        <begin position="128"/>
        <end position="131"/>
    </location>
</feature>
<dbReference type="eggNOG" id="arCOG01736">
    <property type="taxonomic scope" value="Archaea"/>
</dbReference>
<proteinExistence type="inferred from homology"/>
<dbReference type="EMBL" id="CP002590">
    <property type="protein sequence ID" value="AEA12856.1"/>
    <property type="molecule type" value="Genomic_DNA"/>
</dbReference>
<feature type="active site" description="Proton acceptor" evidence="2">
    <location>
        <position position="128"/>
    </location>
</feature>
<keyword evidence="4" id="KW-1185">Reference proteome</keyword>
<reference key="2">
    <citation type="submission" date="2011-03" db="EMBL/GenBank/DDBJ databases">
        <title>Complete genome sequence of the thermoacidophilic crenarchaeon Thermoproteus uzoniensis 768-20.</title>
        <authorList>
            <person name="Mardanov A.V."/>
            <person name="Gumerov V.M."/>
            <person name="Beletsky A.V."/>
            <person name="Prokofeva M.I."/>
            <person name="Bonch-Osmolovskaya E.A."/>
            <person name="Ravin N.V."/>
            <person name="Skryabin K.G."/>
        </authorList>
    </citation>
    <scope>NUCLEOTIDE SEQUENCE</scope>
    <source>
        <strain>768-20</strain>
    </source>
</reference>
<dbReference type="HAMAP" id="MF_01940">
    <property type="entry name" value="RNA_CPDase"/>
    <property type="match status" value="1"/>
</dbReference>
<dbReference type="Proteomes" id="UP000008138">
    <property type="component" value="Chromosome"/>
</dbReference>
<dbReference type="GeneID" id="10360907"/>
<dbReference type="InterPro" id="IPR004175">
    <property type="entry name" value="RNA_CPDase"/>
</dbReference>
<sequence>MSERIRSFIAIDVAAKAVVDAVLALQRGLMETGADLKPVEPHNLHLTLIFLGEQPRRNLDEIARRLEGLSHRRFAIELRGVGAFPNPSSPRVVWIDVGRGREELVRLAQDVRALTREFAEEDEEFTPHLTVARVKGPKNRDRLAAFIEAHRSDYFGEVEVAEVKLKRSTLTPRGPIYSDLYVKRLA</sequence>
<dbReference type="SUPFAM" id="SSF55144">
    <property type="entry name" value="LigT-like"/>
    <property type="match status" value="1"/>
</dbReference>
<organism evidence="3 4">
    <name type="scientific">Thermoproteus uzoniensis (strain 768-20)</name>
    <dbReference type="NCBI Taxonomy" id="999630"/>
    <lineage>
        <taxon>Archaea</taxon>
        <taxon>Thermoproteota</taxon>
        <taxon>Thermoprotei</taxon>
        <taxon>Thermoproteales</taxon>
        <taxon>Thermoproteaceae</taxon>
        <taxon>Thermoproteus</taxon>
    </lineage>
</organism>
<dbReference type="PANTHER" id="PTHR35561:SF1">
    <property type="entry name" value="RNA 2',3'-CYCLIC PHOSPHODIESTERASE"/>
    <property type="match status" value="1"/>
</dbReference>
<dbReference type="Gene3D" id="3.90.1140.10">
    <property type="entry name" value="Cyclic phosphodiesterase"/>
    <property type="match status" value="1"/>
</dbReference>
<gene>
    <name evidence="3" type="ordered locus">TUZN_1380</name>
</gene>
<dbReference type="PANTHER" id="PTHR35561">
    <property type="entry name" value="RNA 2',3'-CYCLIC PHOSPHODIESTERASE"/>
    <property type="match status" value="1"/>
</dbReference>
<reference evidence="3 4" key="1">
    <citation type="journal article" date="2011" name="J. Bacteriol.">
        <title>Complete genome sequence of the thermoacidophilic crenarchaeon Thermoproteus uzoniensis 768-20.</title>
        <authorList>
            <person name="Mardanov A.V."/>
            <person name="Gumerov V.M."/>
            <person name="Beletsky A.V."/>
            <person name="Prokofeva M.I."/>
            <person name="Bonch-Osmolovskaya E.A."/>
            <person name="Ravin N.V."/>
            <person name="Skryabin K.G."/>
        </authorList>
    </citation>
    <scope>NUCLEOTIDE SEQUENCE [LARGE SCALE GENOMIC DNA]</scope>
    <source>
        <strain evidence="3 4">768-20</strain>
    </source>
</reference>